<gene>
    <name evidence="2" type="ORF">GA_TR17943_c6_g1_i1_g.57508</name>
</gene>
<accession>A0A1J3D3M1</accession>
<evidence type="ECO:0000256" key="1">
    <source>
        <dbReference type="SAM" id="Coils"/>
    </source>
</evidence>
<sequence>MMSKKAAARAGVKGAESRFINSLAAEISALKVEKEKERQYLRDENKSLQTQLRDTAEAVQAAGELLVRLKEAEEGLTVAQKRAMDAEYEAAEAYRKMDKLKRKYENEINTLNQLAPQSHIQKESSTTKCDYNAMEPSADSSEQQWRDEFEPLYKEGNEFSKLAEPSWFSGYDRCNI</sequence>
<proteinExistence type="predicted"/>
<dbReference type="SUPFAM" id="SSF103657">
    <property type="entry name" value="BAR/IMD domain-like"/>
    <property type="match status" value="1"/>
</dbReference>
<protein>
    <submittedName>
        <fullName evidence="2">Kinesin-like protein KIN12A</fullName>
    </submittedName>
</protein>
<name>A0A1J3D3M1_NOCCA</name>
<reference evidence="2" key="1">
    <citation type="submission" date="2016-07" db="EMBL/GenBank/DDBJ databases">
        <title>De novo transcriptome assembly of four accessions of the metal hyperaccumulator plant Noccaea caerulescens.</title>
        <authorList>
            <person name="Blande D."/>
            <person name="Halimaa P."/>
            <person name="Tervahauta A.I."/>
            <person name="Aarts M.G."/>
            <person name="Karenlampi S.O."/>
        </authorList>
    </citation>
    <scope>NUCLEOTIDE SEQUENCE</scope>
</reference>
<dbReference type="AlphaFoldDB" id="A0A1J3D3M1"/>
<organism evidence="2">
    <name type="scientific">Noccaea caerulescens</name>
    <name type="common">Alpine penny-cress</name>
    <name type="synonym">Thlaspi caerulescens</name>
    <dbReference type="NCBI Taxonomy" id="107243"/>
    <lineage>
        <taxon>Eukaryota</taxon>
        <taxon>Viridiplantae</taxon>
        <taxon>Streptophyta</taxon>
        <taxon>Embryophyta</taxon>
        <taxon>Tracheophyta</taxon>
        <taxon>Spermatophyta</taxon>
        <taxon>Magnoliopsida</taxon>
        <taxon>eudicotyledons</taxon>
        <taxon>Gunneridae</taxon>
        <taxon>Pentapetalae</taxon>
        <taxon>rosids</taxon>
        <taxon>malvids</taxon>
        <taxon>Brassicales</taxon>
        <taxon>Brassicaceae</taxon>
        <taxon>Coluteocarpeae</taxon>
        <taxon>Noccaea</taxon>
    </lineage>
</organism>
<dbReference type="InterPro" id="IPR027267">
    <property type="entry name" value="AH/BAR_dom_sf"/>
</dbReference>
<dbReference type="EMBL" id="GEVI01021124">
    <property type="protein sequence ID" value="JAU11196.1"/>
    <property type="molecule type" value="Transcribed_RNA"/>
</dbReference>
<feature type="coiled-coil region" evidence="1">
    <location>
        <begin position="31"/>
        <end position="114"/>
    </location>
</feature>
<keyword evidence="1" id="KW-0175">Coiled coil</keyword>
<evidence type="ECO:0000313" key="2">
    <source>
        <dbReference type="EMBL" id="JAU11196.1"/>
    </source>
</evidence>